<organism evidence="2 3">
    <name type="scientific">Sandaracinobacteroides saxicola</name>
    <dbReference type="NCBI Taxonomy" id="2759707"/>
    <lineage>
        <taxon>Bacteria</taxon>
        <taxon>Pseudomonadati</taxon>
        <taxon>Pseudomonadota</taxon>
        <taxon>Alphaproteobacteria</taxon>
        <taxon>Sphingomonadales</taxon>
        <taxon>Sphingosinicellaceae</taxon>
        <taxon>Sandaracinobacteroides</taxon>
    </lineage>
</organism>
<gene>
    <name evidence="2" type="ORF">H3309_07260</name>
</gene>
<protein>
    <submittedName>
        <fullName evidence="2">Right-handed parallel beta-helix repeat-containing protein</fullName>
    </submittedName>
</protein>
<dbReference type="InterPro" id="IPR012334">
    <property type="entry name" value="Pectin_lyas_fold"/>
</dbReference>
<evidence type="ECO:0000313" key="3">
    <source>
        <dbReference type="Proteomes" id="UP000515292"/>
    </source>
</evidence>
<accession>A0A7G5ILK1</accession>
<dbReference type="SUPFAM" id="SSF51126">
    <property type="entry name" value="Pectin lyase-like"/>
    <property type="match status" value="1"/>
</dbReference>
<dbReference type="Proteomes" id="UP000515292">
    <property type="component" value="Chromosome"/>
</dbReference>
<evidence type="ECO:0000313" key="2">
    <source>
        <dbReference type="EMBL" id="QMW24243.1"/>
    </source>
</evidence>
<dbReference type="Pfam" id="PF13229">
    <property type="entry name" value="Beta_helix"/>
    <property type="match status" value="1"/>
</dbReference>
<reference evidence="2 3" key="1">
    <citation type="submission" date="2020-07" db="EMBL/GenBank/DDBJ databases">
        <title>Complete genome sequence for Sandaracinobacter sp. M6.</title>
        <authorList>
            <person name="Tang Y."/>
            <person name="Liu Q."/>
            <person name="Guo Z."/>
            <person name="Lei P."/>
            <person name="Huang B."/>
        </authorList>
    </citation>
    <scope>NUCLEOTIDE SEQUENCE [LARGE SCALE GENOMIC DNA]</scope>
    <source>
        <strain evidence="2 3">M6</strain>
    </source>
</reference>
<dbReference type="InterPro" id="IPR011050">
    <property type="entry name" value="Pectin_lyase_fold/virulence"/>
</dbReference>
<evidence type="ECO:0000259" key="1">
    <source>
        <dbReference type="Pfam" id="PF13229"/>
    </source>
</evidence>
<feature type="domain" description="Right handed beta helix" evidence="1">
    <location>
        <begin position="83"/>
        <end position="256"/>
    </location>
</feature>
<dbReference type="KEGG" id="sand:H3309_07260"/>
<sequence length="287" mass="29133">MIVTCATVVAALAAAGAGETLVLRGPCGGIAITDVIKAAPVTIDARGAEVRGLSLVRSGGVRWLGGSLSAPGGVGAKGPAGYALLVRDSRDISFDGVRMTDAMRGAVVDRSRRIAFANARFSGLRSDGMNIVASSDVTVRDSVFADFRPNPTQCALPGQVTPGMSRRDCVAAGGAWTDGDHPDAIQTWGGGSNYVFTGNSISGPVQGIGNFGPRNDPPPTNVVIERNVIRVSTPHGITMPGCVDCRISGNTLARADGARFKVVIRAEGSAVCGNAVADGGAGVAGCR</sequence>
<name>A0A7G5ILK1_9SPHN</name>
<dbReference type="RefSeq" id="WP_182298089.1">
    <property type="nucleotide sequence ID" value="NZ_CP059851.1"/>
</dbReference>
<dbReference type="Gene3D" id="2.160.20.10">
    <property type="entry name" value="Single-stranded right-handed beta-helix, Pectin lyase-like"/>
    <property type="match status" value="1"/>
</dbReference>
<dbReference type="AlphaFoldDB" id="A0A7G5ILK1"/>
<dbReference type="InterPro" id="IPR039448">
    <property type="entry name" value="Beta_helix"/>
</dbReference>
<proteinExistence type="predicted"/>
<keyword evidence="3" id="KW-1185">Reference proteome</keyword>
<dbReference type="EMBL" id="CP059851">
    <property type="protein sequence ID" value="QMW24243.1"/>
    <property type="molecule type" value="Genomic_DNA"/>
</dbReference>